<dbReference type="Proteomes" id="UP000031366">
    <property type="component" value="Unassembled WGS sequence"/>
</dbReference>
<name>A0A0C1U509_9CLOT</name>
<dbReference type="RefSeq" id="WP_313884823.1">
    <property type="nucleotide sequence ID" value="NZ_AYSO01000013.1"/>
</dbReference>
<sequence length="43" mass="5301">MAQKKEYRIKVEGQLIPVTEEVYLTYYCMRRRELHLKEKDAKL</sequence>
<reference evidence="1 2" key="1">
    <citation type="journal article" date="2015" name="Infect. Genet. Evol.">
        <title>Genomic sequences of six botulinum neurotoxin-producing strains representing three clostridial species illustrate the mobility and diversity of botulinum neurotoxin genes.</title>
        <authorList>
            <person name="Smith T.J."/>
            <person name="Hill K.K."/>
            <person name="Xie G."/>
            <person name="Foley B.T."/>
            <person name="Williamson C.H."/>
            <person name="Foster J.T."/>
            <person name="Johnson S.L."/>
            <person name="Chertkov O."/>
            <person name="Teshima H."/>
            <person name="Gibbons H.S."/>
            <person name="Johnsky L.A."/>
            <person name="Karavis M.A."/>
            <person name="Smith L.A."/>
        </authorList>
    </citation>
    <scope>NUCLEOTIDE SEQUENCE [LARGE SCALE GENOMIC DNA]</scope>
    <source>
        <strain evidence="1 2">CDC 2741</strain>
    </source>
</reference>
<accession>A0A0C1U509</accession>
<keyword evidence="2" id="KW-1185">Reference proteome</keyword>
<evidence type="ECO:0000313" key="1">
    <source>
        <dbReference type="EMBL" id="KIE47839.1"/>
    </source>
</evidence>
<protein>
    <submittedName>
        <fullName evidence="1">RNA polymerase, sigma-24 subunit, ECF subfamily</fullName>
    </submittedName>
</protein>
<dbReference type="EMBL" id="AYSO01000013">
    <property type="protein sequence ID" value="KIE47839.1"/>
    <property type="molecule type" value="Genomic_DNA"/>
</dbReference>
<dbReference type="AlphaFoldDB" id="A0A0C1U509"/>
<comment type="caution">
    <text evidence="1">The sequence shown here is derived from an EMBL/GenBank/DDBJ whole genome shotgun (WGS) entry which is preliminary data.</text>
</comment>
<evidence type="ECO:0000313" key="2">
    <source>
        <dbReference type="Proteomes" id="UP000031366"/>
    </source>
</evidence>
<proteinExistence type="predicted"/>
<gene>
    <name evidence="1" type="ORF">U732_3697</name>
</gene>
<organism evidence="1 2">
    <name type="scientific">Clostridium argentinense CDC 2741</name>
    <dbReference type="NCBI Taxonomy" id="1418104"/>
    <lineage>
        <taxon>Bacteria</taxon>
        <taxon>Bacillati</taxon>
        <taxon>Bacillota</taxon>
        <taxon>Clostridia</taxon>
        <taxon>Eubacteriales</taxon>
        <taxon>Clostridiaceae</taxon>
        <taxon>Clostridium</taxon>
    </lineage>
</organism>